<evidence type="ECO:0000313" key="1">
    <source>
        <dbReference type="EMBL" id="KPJ14985.1"/>
    </source>
</evidence>
<accession>A0A0N1PJ94</accession>
<dbReference type="InParanoid" id="A0A0N1PJ94"/>
<name>A0A0N1PJ94_PAPMA</name>
<protein>
    <submittedName>
        <fullName evidence="1">Uncharacterized protein</fullName>
    </submittedName>
</protein>
<gene>
    <name evidence="1" type="ORF">RR48_02261</name>
</gene>
<proteinExistence type="predicted"/>
<organism evidence="1 2">
    <name type="scientific">Papilio machaon</name>
    <name type="common">Old World swallowtail butterfly</name>
    <dbReference type="NCBI Taxonomy" id="76193"/>
    <lineage>
        <taxon>Eukaryota</taxon>
        <taxon>Metazoa</taxon>
        <taxon>Ecdysozoa</taxon>
        <taxon>Arthropoda</taxon>
        <taxon>Hexapoda</taxon>
        <taxon>Insecta</taxon>
        <taxon>Pterygota</taxon>
        <taxon>Neoptera</taxon>
        <taxon>Endopterygota</taxon>
        <taxon>Lepidoptera</taxon>
        <taxon>Glossata</taxon>
        <taxon>Ditrysia</taxon>
        <taxon>Papilionoidea</taxon>
        <taxon>Papilionidae</taxon>
        <taxon>Papilioninae</taxon>
        <taxon>Papilio</taxon>
    </lineage>
</organism>
<sequence>MENFSNGDTYPSPLEKFLERGAQEFTQNKQLCYMCERRMTSFMRLMDNLQLAVEVQRVFISADMCDEYKRNIMQDNLNVYQNDFIKFRNRMQLYRTNTLVVDSLETPGPRYPSNTKQQYPKTSNMETVFINDVEPLKEIGTKVHTTLLNTLEFPVALSNSNMVLTLGPDNNLYIAPCITVDGTNNTDSDDKNTTTESNNVIKTQNEEITWKDKSRNILNFPKRPDLLPKKRSLEEDVTVKKNKTHNLPLIVDCKTDKFAFIEDESKNIEQVEDTMESLPEVVKHPIRTDSAVDWEDKIPMEVISFADEKSTSMAEIKLISQPKTKEPEYIDLS</sequence>
<dbReference type="AlphaFoldDB" id="A0A0N1PJ94"/>
<keyword evidence="2" id="KW-1185">Reference proteome</keyword>
<dbReference type="Proteomes" id="UP000053240">
    <property type="component" value="Unassembled WGS sequence"/>
</dbReference>
<dbReference type="EMBL" id="KQ460400">
    <property type="protein sequence ID" value="KPJ14985.1"/>
    <property type="molecule type" value="Genomic_DNA"/>
</dbReference>
<reference evidence="1 2" key="1">
    <citation type="journal article" date="2015" name="Nat. Commun.">
        <title>Outbred genome sequencing and CRISPR/Cas9 gene editing in butterflies.</title>
        <authorList>
            <person name="Li X."/>
            <person name="Fan D."/>
            <person name="Zhang W."/>
            <person name="Liu G."/>
            <person name="Zhang L."/>
            <person name="Zhao L."/>
            <person name="Fang X."/>
            <person name="Chen L."/>
            <person name="Dong Y."/>
            <person name="Chen Y."/>
            <person name="Ding Y."/>
            <person name="Zhao R."/>
            <person name="Feng M."/>
            <person name="Zhu Y."/>
            <person name="Feng Y."/>
            <person name="Jiang X."/>
            <person name="Zhu D."/>
            <person name="Xiang H."/>
            <person name="Feng X."/>
            <person name="Li S."/>
            <person name="Wang J."/>
            <person name="Zhang G."/>
            <person name="Kronforst M.R."/>
            <person name="Wang W."/>
        </authorList>
    </citation>
    <scope>NUCLEOTIDE SEQUENCE [LARGE SCALE GENOMIC DNA]</scope>
    <source>
        <strain evidence="1">Ya'a_city_454_Pm</strain>
        <tissue evidence="1">Whole body</tissue>
    </source>
</reference>
<evidence type="ECO:0000313" key="2">
    <source>
        <dbReference type="Proteomes" id="UP000053240"/>
    </source>
</evidence>